<dbReference type="InterPro" id="IPR041489">
    <property type="entry name" value="PDZ_6"/>
</dbReference>
<dbReference type="InterPro" id="IPR001478">
    <property type="entry name" value="PDZ"/>
</dbReference>
<organism evidence="3 4">
    <name type="scientific">Dyella japonica</name>
    <dbReference type="NCBI Taxonomy" id="231455"/>
    <lineage>
        <taxon>Bacteria</taxon>
        <taxon>Pseudomonadati</taxon>
        <taxon>Pseudomonadota</taxon>
        <taxon>Gammaproteobacteria</taxon>
        <taxon>Lysobacterales</taxon>
        <taxon>Rhodanobacteraceae</taxon>
        <taxon>Dyella</taxon>
    </lineage>
</organism>
<dbReference type="Gene3D" id="2.30.42.10">
    <property type="match status" value="1"/>
</dbReference>
<feature type="domain" description="PDZ" evidence="2">
    <location>
        <begin position="523"/>
        <end position="596"/>
    </location>
</feature>
<evidence type="ECO:0000256" key="1">
    <source>
        <dbReference type="SAM" id="SignalP"/>
    </source>
</evidence>
<feature type="signal peptide" evidence="1">
    <location>
        <begin position="1"/>
        <end position="22"/>
    </location>
</feature>
<comment type="caution">
    <text evidence="3">The sequence shown here is derived from an EMBL/GenBank/DDBJ whole genome shotgun (WGS) entry which is preliminary data.</text>
</comment>
<dbReference type="Pfam" id="PF17820">
    <property type="entry name" value="PDZ_6"/>
    <property type="match status" value="1"/>
</dbReference>
<dbReference type="InterPro" id="IPR036034">
    <property type="entry name" value="PDZ_sf"/>
</dbReference>
<evidence type="ECO:0000313" key="3">
    <source>
        <dbReference type="EMBL" id="MET3653338.1"/>
    </source>
</evidence>
<dbReference type="InterPro" id="IPR021109">
    <property type="entry name" value="Peptidase_aspartic_dom_sf"/>
</dbReference>
<dbReference type="SUPFAM" id="SSF50156">
    <property type="entry name" value="PDZ domain-like"/>
    <property type="match status" value="1"/>
</dbReference>
<evidence type="ECO:0000313" key="4">
    <source>
        <dbReference type="Proteomes" id="UP001549184"/>
    </source>
</evidence>
<dbReference type="PROSITE" id="PS50106">
    <property type="entry name" value="PDZ"/>
    <property type="match status" value="1"/>
</dbReference>
<keyword evidence="4" id="KW-1185">Reference proteome</keyword>
<dbReference type="Gene3D" id="2.40.70.10">
    <property type="entry name" value="Acid Proteases"/>
    <property type="match status" value="2"/>
</dbReference>
<name>A0ABV2JWX3_9GAMM</name>
<reference evidence="3 4" key="1">
    <citation type="submission" date="2024-06" db="EMBL/GenBank/DDBJ databases">
        <title>Sorghum-associated microbial communities from plants grown in Nebraska, USA.</title>
        <authorList>
            <person name="Schachtman D."/>
        </authorList>
    </citation>
    <scope>NUCLEOTIDE SEQUENCE [LARGE SCALE GENOMIC DNA]</scope>
    <source>
        <strain evidence="3 4">1073</strain>
    </source>
</reference>
<protein>
    <recommendedName>
        <fullName evidence="2">PDZ domain-containing protein</fullName>
    </recommendedName>
</protein>
<accession>A0ABV2JWX3</accession>
<dbReference type="Pfam" id="PF13650">
    <property type="entry name" value="Asp_protease_2"/>
    <property type="match status" value="2"/>
</dbReference>
<evidence type="ECO:0000259" key="2">
    <source>
        <dbReference type="PROSITE" id="PS50106"/>
    </source>
</evidence>
<dbReference type="RefSeq" id="WP_354014725.1">
    <property type="nucleotide sequence ID" value="NZ_JBEPMU010000004.1"/>
</dbReference>
<feature type="chain" id="PRO_5047143695" description="PDZ domain-containing protein" evidence="1">
    <location>
        <begin position="23"/>
        <end position="624"/>
    </location>
</feature>
<keyword evidence="1" id="KW-0732">Signal</keyword>
<proteinExistence type="predicted"/>
<gene>
    <name evidence="3" type="ORF">ABIC75_003074</name>
</gene>
<sequence length="624" mass="67504">MPHSVRPLLGLLLAGAMSQALAASTDDSTTLLESMRQAYGGARWHEVAALRVSGQESSDGLTGPWQATVDLRNGQYATRMRNDVFATAEGIDANGQWREDVTGMIHPLDSDEARTAAATASWLRRFGFLDAHAPVTYRRLPDAQDNGRTYQRLEATPRDGRVVTLWIDPTTHRVDRAIYATSFLIATERYGDYRTVDGLQLPFRISSSRANLAGNADGESVDTVEHYQLLGSAPKGELQRPDGKVHDVTMANGARDAVTSMHLEGGILLVDVSIDGRPPMPFILDTGGHAILTTDAAKQMGFQTQGQGVSGGSGSGTMSTSYTKVHDTALGNAHVRDLTFTVLPYPFSFYERGNDTPIAGILGLEMFERFAITFDYDHKQLHLQPYDIGDAPAAMKGDAVTLRFTDDMPLVQAQLDGHTGMFGIDTGNAGYVLTFPQWAGRNGIAARYEAGLPIPTGGVGGLFTAHVAHAKELTLGTQRMDNVAAMLTRTDAGATGNPSEAGNIGQDVLARFNVHFDYRRQQMVLMPRNPVPVWHYGMAGFRAEKTQEHPDRFNVINVMPGSPAQQAGLKQGDAIVSADGKPSGELSFGALRELSMHLPEGAPLTLKLADGRELTMTMRDLAPR</sequence>
<dbReference type="EMBL" id="JBEPMU010000004">
    <property type="protein sequence ID" value="MET3653338.1"/>
    <property type="molecule type" value="Genomic_DNA"/>
</dbReference>
<dbReference type="Proteomes" id="UP001549184">
    <property type="component" value="Unassembled WGS sequence"/>
</dbReference>